<dbReference type="InterPro" id="IPR054109">
    <property type="entry name" value="UBA_8"/>
</dbReference>
<comment type="caution">
    <text evidence="4">The sequence shown here is derived from an EMBL/GenBank/DDBJ whole genome shotgun (WGS) entry which is preliminary data.</text>
</comment>
<dbReference type="STRING" id="158441.A0A226EH37"/>
<evidence type="ECO:0000256" key="2">
    <source>
        <dbReference type="SAM" id="MobiDB-lite"/>
    </source>
</evidence>
<feature type="domain" description="UBA-like" evidence="3">
    <location>
        <begin position="5"/>
        <end position="48"/>
    </location>
</feature>
<evidence type="ECO:0000313" key="4">
    <source>
        <dbReference type="EMBL" id="OXA56548.1"/>
    </source>
</evidence>
<feature type="region of interest" description="Disordered" evidence="2">
    <location>
        <begin position="110"/>
        <end position="160"/>
    </location>
</feature>
<sequence>MDTLREQVMINQFVLVAGISGDQARNLLQAAHWHFETALSLFFQEAAVAPPPSTQPYHITGQHPHLLHGHYGQVHHNNTPATPPNFPDALLAFSKLSASDNTSNITSCSPGAYSNSTSPLSHQHQGSSATVIGPSNANGSNASNNGFNTLQQPYVSDASR</sequence>
<comment type="similarity">
    <text evidence="1">Belongs to the UBALD family.</text>
</comment>
<dbReference type="OMA" id="GQVTPCN"/>
<dbReference type="PANTHER" id="PTHR31993">
    <property type="entry name" value="UBA-LIKE DOMAIN-CONTAINING PROTEIN 2"/>
    <property type="match status" value="1"/>
</dbReference>
<dbReference type="Pfam" id="PF22566">
    <property type="entry name" value="UBA_8"/>
    <property type="match status" value="1"/>
</dbReference>
<proteinExistence type="inferred from homology"/>
<reference evidence="4 5" key="1">
    <citation type="submission" date="2015-12" db="EMBL/GenBank/DDBJ databases">
        <title>The genome of Folsomia candida.</title>
        <authorList>
            <person name="Faddeeva A."/>
            <person name="Derks M.F."/>
            <person name="Anvar Y."/>
            <person name="Smit S."/>
            <person name="Van Straalen N."/>
            <person name="Roelofs D."/>
        </authorList>
    </citation>
    <scope>NUCLEOTIDE SEQUENCE [LARGE SCALE GENOMIC DNA]</scope>
    <source>
        <strain evidence="4 5">VU population</strain>
        <tissue evidence="4">Whole body</tissue>
    </source>
</reference>
<accession>A0A226EH37</accession>
<dbReference type="InterPro" id="IPR039310">
    <property type="entry name" value="UBALD1/2"/>
</dbReference>
<dbReference type="OrthoDB" id="6093553at2759"/>
<keyword evidence="5" id="KW-1185">Reference proteome</keyword>
<dbReference type="SUPFAM" id="SSF46934">
    <property type="entry name" value="UBA-like"/>
    <property type="match status" value="1"/>
</dbReference>
<dbReference type="Proteomes" id="UP000198287">
    <property type="component" value="Unassembled WGS sequence"/>
</dbReference>
<feature type="compositionally biased region" description="Polar residues" evidence="2">
    <location>
        <begin position="110"/>
        <end position="130"/>
    </location>
</feature>
<evidence type="ECO:0000256" key="1">
    <source>
        <dbReference type="ARBA" id="ARBA00006090"/>
    </source>
</evidence>
<evidence type="ECO:0000259" key="3">
    <source>
        <dbReference type="Pfam" id="PF22566"/>
    </source>
</evidence>
<dbReference type="Gene3D" id="1.10.8.10">
    <property type="entry name" value="DNA helicase RuvA subunit, C-terminal domain"/>
    <property type="match status" value="1"/>
</dbReference>
<dbReference type="EMBL" id="LNIX01000004">
    <property type="protein sequence ID" value="OXA56548.1"/>
    <property type="molecule type" value="Genomic_DNA"/>
</dbReference>
<dbReference type="InterPro" id="IPR009060">
    <property type="entry name" value="UBA-like_sf"/>
</dbReference>
<organism evidence="4 5">
    <name type="scientific">Folsomia candida</name>
    <name type="common">Springtail</name>
    <dbReference type="NCBI Taxonomy" id="158441"/>
    <lineage>
        <taxon>Eukaryota</taxon>
        <taxon>Metazoa</taxon>
        <taxon>Ecdysozoa</taxon>
        <taxon>Arthropoda</taxon>
        <taxon>Hexapoda</taxon>
        <taxon>Collembola</taxon>
        <taxon>Entomobryomorpha</taxon>
        <taxon>Isotomoidea</taxon>
        <taxon>Isotomidae</taxon>
        <taxon>Proisotominae</taxon>
        <taxon>Folsomia</taxon>
    </lineage>
</organism>
<dbReference type="AlphaFoldDB" id="A0A226EH37"/>
<protein>
    <submittedName>
        <fullName evidence="4">UBA-like domain-containing protein 2</fullName>
    </submittedName>
</protein>
<evidence type="ECO:0000313" key="5">
    <source>
        <dbReference type="Proteomes" id="UP000198287"/>
    </source>
</evidence>
<dbReference type="PANTHER" id="PTHR31993:SF4">
    <property type="entry name" value="UBA-LIKE DOMAIN-CONTAINING PROTEIN"/>
    <property type="match status" value="1"/>
</dbReference>
<name>A0A226EH37_FOLCA</name>
<feature type="compositionally biased region" description="Low complexity" evidence="2">
    <location>
        <begin position="135"/>
        <end position="146"/>
    </location>
</feature>
<dbReference type="CDD" id="cd14343">
    <property type="entry name" value="UBA_F100B_like"/>
    <property type="match status" value="1"/>
</dbReference>
<gene>
    <name evidence="4" type="ORF">Fcan01_09792</name>
</gene>